<protein>
    <submittedName>
        <fullName evidence="2">Uncharacterized protein</fullName>
    </submittedName>
</protein>
<keyword evidence="1" id="KW-0812">Transmembrane</keyword>
<evidence type="ECO:0000256" key="1">
    <source>
        <dbReference type="SAM" id="Phobius"/>
    </source>
</evidence>
<comment type="caution">
    <text evidence="2">The sequence shown here is derived from an EMBL/GenBank/DDBJ whole genome shotgun (WGS) entry which is preliminary data.</text>
</comment>
<gene>
    <name evidence="2" type="ORF">HMPREF1059_03676</name>
</gene>
<evidence type="ECO:0000313" key="3">
    <source>
        <dbReference type="Proteomes" id="UP000006262"/>
    </source>
</evidence>
<dbReference type="EMBL" id="AGZN01000040">
    <property type="protein sequence ID" value="EKN21502.1"/>
    <property type="molecule type" value="Genomic_DNA"/>
</dbReference>
<name>A0AAD2YGR6_PARDI</name>
<accession>A0AAD2YGR6</accession>
<keyword evidence="1" id="KW-0472">Membrane</keyword>
<dbReference type="RefSeq" id="WP_005867835.1">
    <property type="nucleotide sequence ID" value="NZ_JH976490.1"/>
</dbReference>
<sequence>MDNTKKRKIVRNFVIGYLIIQVLTIVVYLGFWSLHPEGITNVTNERMSPPPIFPDYKGTTIPYNIAPLNFRINVPADECYAKIEGSESEVFEYHGTNTIRFKMKDWIRLTRANRGKAFFVTIATKIGDEWTKWAPFSVYISDQAIDSHLVYRLIEPGYEKWHIVGIYQRNLESFDEQPIIRNDIRL</sequence>
<evidence type="ECO:0000313" key="2">
    <source>
        <dbReference type="EMBL" id="EKN21502.1"/>
    </source>
</evidence>
<organism evidence="2 3">
    <name type="scientific">Parabacteroides distasonis CL09T03C24</name>
    <dbReference type="NCBI Taxonomy" id="999417"/>
    <lineage>
        <taxon>Bacteria</taxon>
        <taxon>Pseudomonadati</taxon>
        <taxon>Bacteroidota</taxon>
        <taxon>Bacteroidia</taxon>
        <taxon>Bacteroidales</taxon>
        <taxon>Tannerellaceae</taxon>
        <taxon>Parabacteroides</taxon>
    </lineage>
</organism>
<dbReference type="AlphaFoldDB" id="A0AAD2YGR6"/>
<proteinExistence type="predicted"/>
<reference evidence="2 3" key="1">
    <citation type="submission" date="2012-02" db="EMBL/GenBank/DDBJ databases">
        <title>The Genome Sequence of Parabacteroides distasonis CL09T03C24.</title>
        <authorList>
            <consortium name="The Broad Institute Genome Sequencing Platform"/>
            <person name="Earl A."/>
            <person name="Ward D."/>
            <person name="Feldgarden M."/>
            <person name="Gevers D."/>
            <person name="Zitomersky N.L."/>
            <person name="Coyne M.J."/>
            <person name="Comstock L.E."/>
            <person name="Young S.K."/>
            <person name="Zeng Q."/>
            <person name="Gargeya S."/>
            <person name="Fitzgerald M."/>
            <person name="Haas B."/>
            <person name="Abouelleil A."/>
            <person name="Alvarado L."/>
            <person name="Arachchi H.M."/>
            <person name="Berlin A."/>
            <person name="Chapman S.B."/>
            <person name="Gearin G."/>
            <person name="Goldberg J."/>
            <person name="Griggs A."/>
            <person name="Gujja S."/>
            <person name="Hansen M."/>
            <person name="Heiman D."/>
            <person name="Howarth C."/>
            <person name="Larimer J."/>
            <person name="Lui A."/>
            <person name="MacDonald P.J.P."/>
            <person name="McCowen C."/>
            <person name="Montmayeur A."/>
            <person name="Murphy C."/>
            <person name="Neiman D."/>
            <person name="Pearson M."/>
            <person name="Priest M."/>
            <person name="Roberts A."/>
            <person name="Saif S."/>
            <person name="Shea T."/>
            <person name="Sisk P."/>
            <person name="Stolte C."/>
            <person name="Sykes S."/>
            <person name="Wortman J."/>
            <person name="Nusbaum C."/>
            <person name="Birren B."/>
        </authorList>
    </citation>
    <scope>NUCLEOTIDE SEQUENCE [LARGE SCALE GENOMIC DNA]</scope>
    <source>
        <strain evidence="2 3">CL09T03C24</strain>
    </source>
</reference>
<keyword evidence="1" id="KW-1133">Transmembrane helix</keyword>
<feature type="transmembrane region" description="Helical" evidence="1">
    <location>
        <begin position="12"/>
        <end position="34"/>
    </location>
</feature>
<dbReference type="Proteomes" id="UP000006262">
    <property type="component" value="Unassembled WGS sequence"/>
</dbReference>